<gene>
    <name evidence="1" type="ORF">EHYA_07563</name>
</gene>
<organism evidence="1 2">
    <name type="scientific">Embleya hyalina</name>
    <dbReference type="NCBI Taxonomy" id="516124"/>
    <lineage>
        <taxon>Bacteria</taxon>
        <taxon>Bacillati</taxon>
        <taxon>Actinomycetota</taxon>
        <taxon>Actinomycetes</taxon>
        <taxon>Kitasatosporales</taxon>
        <taxon>Streptomycetaceae</taxon>
        <taxon>Embleya</taxon>
    </lineage>
</organism>
<dbReference type="AlphaFoldDB" id="A0A401YZ22"/>
<name>A0A401YZ22_9ACTN</name>
<reference evidence="1 2" key="1">
    <citation type="submission" date="2018-12" db="EMBL/GenBank/DDBJ databases">
        <title>Draft genome sequence of Embleya hyalina NBRC 13850T.</title>
        <authorList>
            <person name="Komaki H."/>
            <person name="Hosoyama A."/>
            <person name="Kimura A."/>
            <person name="Ichikawa N."/>
            <person name="Tamura T."/>
        </authorList>
    </citation>
    <scope>NUCLEOTIDE SEQUENCE [LARGE SCALE GENOMIC DNA]</scope>
    <source>
        <strain evidence="1 2">NBRC 13850</strain>
    </source>
</reference>
<protein>
    <submittedName>
        <fullName evidence="1">Uncharacterized protein</fullName>
    </submittedName>
</protein>
<evidence type="ECO:0000313" key="2">
    <source>
        <dbReference type="Proteomes" id="UP000286931"/>
    </source>
</evidence>
<sequence>MRDITDVYVRHVTSSASVQITIVYDDALHTPLYLSHQAASGELVELNLAAADVQPLLRMLTAAAVYTHGDA</sequence>
<evidence type="ECO:0000313" key="1">
    <source>
        <dbReference type="EMBL" id="GCD99841.1"/>
    </source>
</evidence>
<proteinExistence type="predicted"/>
<comment type="caution">
    <text evidence="1">The sequence shown here is derived from an EMBL/GenBank/DDBJ whole genome shotgun (WGS) entry which is preliminary data.</text>
</comment>
<dbReference type="EMBL" id="BIFH01000035">
    <property type="protein sequence ID" value="GCD99841.1"/>
    <property type="molecule type" value="Genomic_DNA"/>
</dbReference>
<accession>A0A401YZ22</accession>
<dbReference type="Proteomes" id="UP000286931">
    <property type="component" value="Unassembled WGS sequence"/>
</dbReference>
<keyword evidence="2" id="KW-1185">Reference proteome</keyword>
<dbReference type="RefSeq" id="WP_126641611.1">
    <property type="nucleotide sequence ID" value="NZ_BIFH01000035.1"/>
</dbReference>